<organism evidence="2 3">
    <name type="scientific">Mucilaginibacter agri</name>
    <dbReference type="NCBI Taxonomy" id="2695265"/>
    <lineage>
        <taxon>Bacteria</taxon>
        <taxon>Pseudomonadati</taxon>
        <taxon>Bacteroidota</taxon>
        <taxon>Sphingobacteriia</taxon>
        <taxon>Sphingobacteriales</taxon>
        <taxon>Sphingobacteriaceae</taxon>
        <taxon>Mucilaginibacter</taxon>
    </lineage>
</organism>
<reference evidence="2" key="1">
    <citation type="submission" date="2020-01" db="EMBL/GenBank/DDBJ databases">
        <authorList>
            <person name="Seo Y.L."/>
        </authorList>
    </citation>
    <scope>NUCLEOTIDE SEQUENCE</scope>
    <source>
        <strain evidence="2">R11</strain>
    </source>
</reference>
<comment type="caution">
    <text evidence="2">The sequence shown here is derived from an EMBL/GenBank/DDBJ whole genome shotgun (WGS) entry which is preliminary data.</text>
</comment>
<feature type="transmembrane region" description="Helical" evidence="1">
    <location>
        <begin position="6"/>
        <end position="23"/>
    </location>
</feature>
<reference evidence="2" key="2">
    <citation type="submission" date="2020-10" db="EMBL/GenBank/DDBJ databases">
        <title>Mucilaginibacter sp. nov., isolated from soil.</title>
        <authorList>
            <person name="Jeon C.O."/>
        </authorList>
    </citation>
    <scope>NUCLEOTIDE SEQUENCE</scope>
    <source>
        <strain evidence="2">R11</strain>
    </source>
</reference>
<proteinExistence type="predicted"/>
<sequence length="68" mass="7898">MTKTQIFTVLFLLAYSYYELHLVRNWGKTTPGHIVRVDLCVIIPIIVILVTISLVQLVRRRESESDPE</sequence>
<evidence type="ECO:0000313" key="2">
    <source>
        <dbReference type="EMBL" id="NCD68438.1"/>
    </source>
</evidence>
<dbReference type="AlphaFoldDB" id="A0A966DQW9"/>
<protein>
    <submittedName>
        <fullName evidence="2">Uncharacterized protein</fullName>
    </submittedName>
</protein>
<accession>A0A966DQW9</accession>
<evidence type="ECO:0000313" key="3">
    <source>
        <dbReference type="Proteomes" id="UP000638732"/>
    </source>
</evidence>
<dbReference type="Proteomes" id="UP000638732">
    <property type="component" value="Unassembled WGS sequence"/>
</dbReference>
<dbReference type="RefSeq" id="WP_166584465.1">
    <property type="nucleotide sequence ID" value="NZ_WWEO01000038.1"/>
</dbReference>
<feature type="transmembrane region" description="Helical" evidence="1">
    <location>
        <begin position="35"/>
        <end position="58"/>
    </location>
</feature>
<keyword evidence="1" id="KW-1133">Transmembrane helix</keyword>
<keyword evidence="1" id="KW-0472">Membrane</keyword>
<keyword evidence="3" id="KW-1185">Reference proteome</keyword>
<gene>
    <name evidence="2" type="ORF">GSY63_03630</name>
</gene>
<evidence type="ECO:0000256" key="1">
    <source>
        <dbReference type="SAM" id="Phobius"/>
    </source>
</evidence>
<name>A0A966DQW9_9SPHI</name>
<keyword evidence="1" id="KW-0812">Transmembrane</keyword>
<dbReference type="EMBL" id="WWEO01000038">
    <property type="protein sequence ID" value="NCD68438.1"/>
    <property type="molecule type" value="Genomic_DNA"/>
</dbReference>